<evidence type="ECO:0000256" key="4">
    <source>
        <dbReference type="ARBA" id="ARBA00022630"/>
    </source>
</evidence>
<evidence type="ECO:0000256" key="7">
    <source>
        <dbReference type="ARBA" id="ARBA00023002"/>
    </source>
</evidence>
<dbReference type="GO" id="GO:0016491">
    <property type="term" value="F:oxidoreductase activity"/>
    <property type="evidence" value="ECO:0007669"/>
    <property type="project" value="UniProtKB-KW"/>
</dbReference>
<proteinExistence type="inferred from homology"/>
<evidence type="ECO:0000256" key="3">
    <source>
        <dbReference type="ARBA" id="ARBA00007588"/>
    </source>
</evidence>
<keyword evidence="4" id="KW-0285">Flavoprotein</keyword>
<evidence type="ECO:0000256" key="1">
    <source>
        <dbReference type="ARBA" id="ARBA00001974"/>
    </source>
</evidence>
<dbReference type="InterPro" id="IPR036188">
    <property type="entry name" value="FAD/NAD-bd_sf"/>
</dbReference>
<dbReference type="InterPro" id="IPR025700">
    <property type="entry name" value="Lys/Orn_oxygenase"/>
</dbReference>
<name>A0A1G7RJ47_CHIFI</name>
<keyword evidence="5" id="KW-0274">FAD</keyword>
<dbReference type="AlphaFoldDB" id="A0A1G7RJ47"/>
<reference evidence="8 9" key="1">
    <citation type="submission" date="2016-10" db="EMBL/GenBank/DDBJ databases">
        <authorList>
            <person name="de Groot N.N."/>
        </authorList>
    </citation>
    <scope>NUCLEOTIDE SEQUENCE [LARGE SCALE GENOMIC DNA]</scope>
    <source>
        <strain evidence="8 9">DSM 527</strain>
    </source>
</reference>
<accession>A0A1G7RJ47</accession>
<dbReference type="Pfam" id="PF13434">
    <property type="entry name" value="Lys_Orn_oxgnase"/>
    <property type="match status" value="1"/>
</dbReference>
<protein>
    <submittedName>
        <fullName evidence="8">Lysine N6-hydroxylase</fullName>
    </submittedName>
</protein>
<keyword evidence="7" id="KW-0560">Oxidoreductase</keyword>
<dbReference type="Gene3D" id="3.50.50.60">
    <property type="entry name" value="FAD/NAD(P)-binding domain"/>
    <property type="match status" value="1"/>
</dbReference>
<comment type="cofactor">
    <cofactor evidence="1">
        <name>FAD</name>
        <dbReference type="ChEBI" id="CHEBI:57692"/>
    </cofactor>
</comment>
<evidence type="ECO:0000256" key="5">
    <source>
        <dbReference type="ARBA" id="ARBA00022827"/>
    </source>
</evidence>
<dbReference type="STRING" id="104663.SAMN04488121_103484"/>
<keyword evidence="6" id="KW-0521">NADP</keyword>
<dbReference type="RefSeq" id="WP_089833061.1">
    <property type="nucleotide sequence ID" value="NZ_FNBN01000003.1"/>
</dbReference>
<sequence>MSTPHTYDIIGIGIGPFNLGLAALLQPVSRINAVFFDQAPGFDWHPGLMLSNATLQVPFMADLVTMADPTSEYSFLNYLKQSGRLYKFYIREDFFILRKEYNAYCKWAAERLSTCRFSHKVTAVQYENDRQLYAVNTTHTLTGKTELHYARKLVLGTGTQPYLPAFAKKGILPDVIHTSEYLNYKDKIGGKRSVTVIGSGQSAAEVFSDLLPLAENGMQLNWFTRPDRFFPMEYSKLTLELTSPEYVDYFYSMPAESRQELLSKQNPLFKGINYDLINQIFDTLYGMSVDQDISHIQLRPNVQLNDITYNGNRHTLYLTQVQQQQSFTQETDFVVLATGYKYREPAFLEGISERIIRREDQLFDVQRNYAIDLHGDEIFVQNAELHTHGFVTPDLGMGAYRNSCIINAIAGEEIYHVEKRIAFQQFGVEASIPAITAI</sequence>
<dbReference type="EMBL" id="FNBN01000003">
    <property type="protein sequence ID" value="SDG10685.1"/>
    <property type="molecule type" value="Genomic_DNA"/>
</dbReference>
<dbReference type="PANTHER" id="PTHR42802">
    <property type="entry name" value="MONOOXYGENASE"/>
    <property type="match status" value="1"/>
</dbReference>
<gene>
    <name evidence="8" type="ORF">SAMN04488121_103484</name>
</gene>
<dbReference type="SUPFAM" id="SSF51905">
    <property type="entry name" value="FAD/NAD(P)-binding domain"/>
    <property type="match status" value="1"/>
</dbReference>
<organism evidence="8 9">
    <name type="scientific">Chitinophaga filiformis</name>
    <name type="common">Myxococcus filiformis</name>
    <name type="synonym">Flexibacter filiformis</name>
    <dbReference type="NCBI Taxonomy" id="104663"/>
    <lineage>
        <taxon>Bacteria</taxon>
        <taxon>Pseudomonadati</taxon>
        <taxon>Bacteroidota</taxon>
        <taxon>Chitinophagia</taxon>
        <taxon>Chitinophagales</taxon>
        <taxon>Chitinophagaceae</taxon>
        <taxon>Chitinophaga</taxon>
    </lineage>
</organism>
<comment type="pathway">
    <text evidence="2">Siderophore biosynthesis.</text>
</comment>
<dbReference type="PANTHER" id="PTHR42802:SF1">
    <property type="entry name" value="L-ORNITHINE N(5)-MONOOXYGENASE"/>
    <property type="match status" value="1"/>
</dbReference>
<evidence type="ECO:0000313" key="9">
    <source>
        <dbReference type="Proteomes" id="UP000199045"/>
    </source>
</evidence>
<dbReference type="Proteomes" id="UP000199045">
    <property type="component" value="Unassembled WGS sequence"/>
</dbReference>
<evidence type="ECO:0000256" key="2">
    <source>
        <dbReference type="ARBA" id="ARBA00004924"/>
    </source>
</evidence>
<evidence type="ECO:0000256" key="6">
    <source>
        <dbReference type="ARBA" id="ARBA00022857"/>
    </source>
</evidence>
<dbReference type="OrthoDB" id="7527071at2"/>
<evidence type="ECO:0000313" key="8">
    <source>
        <dbReference type="EMBL" id="SDG10685.1"/>
    </source>
</evidence>
<comment type="similarity">
    <text evidence="3">Belongs to the lysine N(6)-hydroxylase/L-ornithine N(5)-oxygenase family.</text>
</comment>